<feature type="compositionally biased region" description="Low complexity" evidence="1">
    <location>
        <begin position="90"/>
        <end position="100"/>
    </location>
</feature>
<accession>N1PLV8</accession>
<feature type="compositionally biased region" description="Basic and acidic residues" evidence="1">
    <location>
        <begin position="28"/>
        <end position="38"/>
    </location>
</feature>
<reference evidence="2 3" key="2">
    <citation type="journal article" date="2012" name="PLoS Pathog.">
        <title>Diverse lifestyles and strategies of plant pathogenesis encoded in the genomes of eighteen Dothideomycetes fungi.</title>
        <authorList>
            <person name="Ohm R.A."/>
            <person name="Feau N."/>
            <person name="Henrissat B."/>
            <person name="Schoch C.L."/>
            <person name="Horwitz B.A."/>
            <person name="Barry K.W."/>
            <person name="Condon B.J."/>
            <person name="Copeland A.C."/>
            <person name="Dhillon B."/>
            <person name="Glaser F."/>
            <person name="Hesse C.N."/>
            <person name="Kosti I."/>
            <person name="LaButti K."/>
            <person name="Lindquist E.A."/>
            <person name="Lucas S."/>
            <person name="Salamov A.A."/>
            <person name="Bradshaw R.E."/>
            <person name="Ciuffetti L."/>
            <person name="Hamelin R.C."/>
            <person name="Kema G.H.J."/>
            <person name="Lawrence C."/>
            <person name="Scott J.A."/>
            <person name="Spatafora J.W."/>
            <person name="Turgeon B.G."/>
            <person name="de Wit P.J.G.M."/>
            <person name="Zhong S."/>
            <person name="Goodwin S.B."/>
            <person name="Grigoriev I.V."/>
        </authorList>
    </citation>
    <scope>NUCLEOTIDE SEQUENCE [LARGE SCALE GENOMIC DNA]</scope>
    <source>
        <strain evidence="3">NZE10 / CBS 128990</strain>
    </source>
</reference>
<dbReference type="HOGENOM" id="CLU_2223212_0_0_1"/>
<protein>
    <submittedName>
        <fullName evidence="2">Uncharacterized protein</fullName>
    </submittedName>
</protein>
<reference evidence="3" key="1">
    <citation type="journal article" date="2012" name="PLoS Genet.">
        <title>The genomes of the fungal plant pathogens Cladosporium fulvum and Dothistroma septosporum reveal adaptation to different hosts and lifestyles but also signatures of common ancestry.</title>
        <authorList>
            <person name="de Wit P.J.G.M."/>
            <person name="van der Burgt A."/>
            <person name="Oekmen B."/>
            <person name="Stergiopoulos I."/>
            <person name="Abd-Elsalam K.A."/>
            <person name="Aerts A.L."/>
            <person name="Bahkali A.H."/>
            <person name="Beenen H.G."/>
            <person name="Chettri P."/>
            <person name="Cox M.P."/>
            <person name="Datema E."/>
            <person name="de Vries R.P."/>
            <person name="Dhillon B."/>
            <person name="Ganley A.R."/>
            <person name="Griffiths S.A."/>
            <person name="Guo Y."/>
            <person name="Hamelin R.C."/>
            <person name="Henrissat B."/>
            <person name="Kabir M.S."/>
            <person name="Jashni M.K."/>
            <person name="Kema G."/>
            <person name="Klaubauf S."/>
            <person name="Lapidus A."/>
            <person name="Levasseur A."/>
            <person name="Lindquist E."/>
            <person name="Mehrabi R."/>
            <person name="Ohm R.A."/>
            <person name="Owen T.J."/>
            <person name="Salamov A."/>
            <person name="Schwelm A."/>
            <person name="Schijlen E."/>
            <person name="Sun H."/>
            <person name="van den Burg H.A."/>
            <person name="van Ham R.C.H.J."/>
            <person name="Zhang S."/>
            <person name="Goodwin S.B."/>
            <person name="Grigoriev I.V."/>
            <person name="Collemare J."/>
            <person name="Bradshaw R.E."/>
        </authorList>
    </citation>
    <scope>NUCLEOTIDE SEQUENCE [LARGE SCALE GENOMIC DNA]</scope>
    <source>
        <strain evidence="3">NZE10 / CBS 128990</strain>
    </source>
</reference>
<dbReference type="AlphaFoldDB" id="N1PLV8"/>
<dbReference type="Proteomes" id="UP000016933">
    <property type="component" value="Unassembled WGS sequence"/>
</dbReference>
<dbReference type="EMBL" id="KB446539">
    <property type="protein sequence ID" value="EME44482.1"/>
    <property type="molecule type" value="Genomic_DNA"/>
</dbReference>
<organism evidence="2 3">
    <name type="scientific">Dothistroma septosporum (strain NZE10 / CBS 128990)</name>
    <name type="common">Red band needle blight fungus</name>
    <name type="synonym">Mycosphaerella pini</name>
    <dbReference type="NCBI Taxonomy" id="675120"/>
    <lineage>
        <taxon>Eukaryota</taxon>
        <taxon>Fungi</taxon>
        <taxon>Dikarya</taxon>
        <taxon>Ascomycota</taxon>
        <taxon>Pezizomycotina</taxon>
        <taxon>Dothideomycetes</taxon>
        <taxon>Dothideomycetidae</taxon>
        <taxon>Mycosphaerellales</taxon>
        <taxon>Mycosphaerellaceae</taxon>
        <taxon>Dothistroma</taxon>
    </lineage>
</organism>
<feature type="compositionally biased region" description="Basic and acidic residues" evidence="1">
    <location>
        <begin position="1"/>
        <end position="16"/>
    </location>
</feature>
<gene>
    <name evidence="2" type="ORF">DOTSEDRAFT_72081</name>
</gene>
<feature type="region of interest" description="Disordered" evidence="1">
    <location>
        <begin position="81"/>
        <end position="106"/>
    </location>
</feature>
<sequence length="106" mass="12148">MLEKDRKRVEEHETKRPQLQHALDVEGEERSQLRRDNANSEQRSISLVEDNAAKLKAQAEEYQQKTAAHQGEQETLLARLQAAEKKADESAQQLEAARQARATEQE</sequence>
<evidence type="ECO:0000313" key="3">
    <source>
        <dbReference type="Proteomes" id="UP000016933"/>
    </source>
</evidence>
<proteinExistence type="predicted"/>
<evidence type="ECO:0000313" key="2">
    <source>
        <dbReference type="EMBL" id="EME44482.1"/>
    </source>
</evidence>
<evidence type="ECO:0000256" key="1">
    <source>
        <dbReference type="SAM" id="MobiDB-lite"/>
    </source>
</evidence>
<name>N1PLV8_DOTSN</name>
<keyword evidence="3" id="KW-1185">Reference proteome</keyword>
<feature type="region of interest" description="Disordered" evidence="1">
    <location>
        <begin position="1"/>
        <end position="45"/>
    </location>
</feature>